<dbReference type="AlphaFoldDB" id="W4RVC0"/>
<protein>
    <recommendedName>
        <fullName evidence="1">YokE-like PH domain-containing protein</fullName>
    </recommendedName>
</protein>
<feature type="domain" description="YokE-like PH" evidence="1">
    <location>
        <begin position="6"/>
        <end position="80"/>
    </location>
</feature>
<evidence type="ECO:0000313" key="3">
    <source>
        <dbReference type="Proteomes" id="UP000018949"/>
    </source>
</evidence>
<evidence type="ECO:0000259" key="1">
    <source>
        <dbReference type="Pfam" id="PF14470"/>
    </source>
</evidence>
<dbReference type="eggNOG" id="ENOG5032UDZ">
    <property type="taxonomic scope" value="Bacteria"/>
</dbReference>
<dbReference type="RefSeq" id="WP_023626035.1">
    <property type="nucleotide sequence ID" value="NZ_BAUW01000085.1"/>
</dbReference>
<keyword evidence="3" id="KW-1185">Reference proteome</keyword>
<sequence>MVKYNLEPNESILMQRTGVLRETGTLVKLYTDELILTNKNIIWVSKGMFGNTKGLQKYPLNQIKVINGEAQAFVGKGSAGMPNLQVYFINGQEAFQFQNSSKRGIAKWVNEISKVLTGHDSSRGSVTTQSAIPGKEYLAETLKDTVVVFKNALGITSKKVADAAPEKVTKKCIGCMAPLTQTKGQNVLCRYCDTVQIL</sequence>
<name>W4RVC0_9BACI</name>
<dbReference type="InterPro" id="IPR039519">
    <property type="entry name" value="YokE-like_PH"/>
</dbReference>
<accession>W4RVC0</accession>
<gene>
    <name evidence="2" type="ORF">JCM21738_4591</name>
</gene>
<evidence type="ECO:0000313" key="2">
    <source>
        <dbReference type="EMBL" id="GAE47594.1"/>
    </source>
</evidence>
<dbReference type="Proteomes" id="UP000018949">
    <property type="component" value="Unassembled WGS sequence"/>
</dbReference>
<comment type="caution">
    <text evidence="2">The sequence shown here is derived from an EMBL/GenBank/DDBJ whole genome shotgun (WGS) entry which is preliminary data.</text>
</comment>
<dbReference type="Pfam" id="PF14470">
    <property type="entry name" value="bPH_3"/>
    <property type="match status" value="1"/>
</dbReference>
<dbReference type="EMBL" id="BAUW01000085">
    <property type="protein sequence ID" value="GAE47594.1"/>
    <property type="molecule type" value="Genomic_DNA"/>
</dbReference>
<organism evidence="2 3">
    <name type="scientific">Mesobacillus boroniphilus JCM 21738</name>
    <dbReference type="NCBI Taxonomy" id="1294265"/>
    <lineage>
        <taxon>Bacteria</taxon>
        <taxon>Bacillati</taxon>
        <taxon>Bacillota</taxon>
        <taxon>Bacilli</taxon>
        <taxon>Bacillales</taxon>
        <taxon>Bacillaceae</taxon>
        <taxon>Mesobacillus</taxon>
    </lineage>
</organism>
<reference evidence="2 3" key="1">
    <citation type="submission" date="2013-12" db="EMBL/GenBank/DDBJ databases">
        <title>NBRP : Genome information of microbial organism related human and environment.</title>
        <authorList>
            <person name="Hattori M."/>
            <person name="Oshima K."/>
            <person name="Inaba H."/>
            <person name="Suda W."/>
            <person name="Sakamoto M."/>
            <person name="Iino T."/>
            <person name="Kitahara M."/>
            <person name="Oshida Y."/>
            <person name="Iida T."/>
            <person name="Kudo T."/>
            <person name="Itoh T."/>
            <person name="Ahmed I."/>
            <person name="Ohkuma M."/>
        </authorList>
    </citation>
    <scope>NUCLEOTIDE SEQUENCE [LARGE SCALE GENOMIC DNA]</scope>
    <source>
        <strain evidence="2 3">JCM 21738</strain>
    </source>
</reference>
<proteinExistence type="predicted"/>